<protein>
    <submittedName>
        <fullName evidence="3">Uncharacterized protein</fullName>
    </submittedName>
</protein>
<keyword evidence="4" id="KW-1185">Reference proteome</keyword>
<feature type="compositionally biased region" description="Basic and acidic residues" evidence="2">
    <location>
        <begin position="1"/>
        <end position="21"/>
    </location>
</feature>
<reference evidence="3 4" key="1">
    <citation type="journal article" date="2020" name="Nat. Commun.">
        <title>Genome of Tripterygium wilfordii and identification of cytochrome P450 involved in triptolide biosynthesis.</title>
        <authorList>
            <person name="Tu L."/>
            <person name="Su P."/>
            <person name="Zhang Z."/>
            <person name="Gao L."/>
            <person name="Wang J."/>
            <person name="Hu T."/>
            <person name="Zhou J."/>
            <person name="Zhang Y."/>
            <person name="Zhao Y."/>
            <person name="Liu Y."/>
            <person name="Song Y."/>
            <person name="Tong Y."/>
            <person name="Lu Y."/>
            <person name="Yang J."/>
            <person name="Xu C."/>
            <person name="Jia M."/>
            <person name="Peters R.J."/>
            <person name="Huang L."/>
            <person name="Gao W."/>
        </authorList>
    </citation>
    <scope>NUCLEOTIDE SEQUENCE [LARGE SCALE GENOMIC DNA]</scope>
    <source>
        <strain evidence="4">cv. XIE 37</strain>
        <tissue evidence="3">Leaf</tissue>
    </source>
</reference>
<gene>
    <name evidence="3" type="ORF">HS088_TW20G00429</name>
</gene>
<accession>A0A7J7C7F4</accession>
<comment type="caution">
    <text evidence="3">The sequence shown here is derived from an EMBL/GenBank/DDBJ whole genome shotgun (WGS) entry which is preliminary data.</text>
</comment>
<evidence type="ECO:0000313" key="3">
    <source>
        <dbReference type="EMBL" id="KAF5730059.1"/>
    </source>
</evidence>
<feature type="region of interest" description="Disordered" evidence="2">
    <location>
        <begin position="310"/>
        <end position="351"/>
    </location>
</feature>
<proteinExistence type="predicted"/>
<evidence type="ECO:0000256" key="2">
    <source>
        <dbReference type="SAM" id="MobiDB-lite"/>
    </source>
</evidence>
<feature type="region of interest" description="Disordered" evidence="2">
    <location>
        <begin position="1"/>
        <end position="31"/>
    </location>
</feature>
<dbReference type="Proteomes" id="UP000593562">
    <property type="component" value="Unassembled WGS sequence"/>
</dbReference>
<feature type="coiled-coil region" evidence="1">
    <location>
        <begin position="132"/>
        <end position="212"/>
    </location>
</feature>
<dbReference type="PANTHER" id="PTHR34380">
    <property type="entry name" value="BNAA03G12380D PROTEIN"/>
    <property type="match status" value="1"/>
</dbReference>
<sequence>MSANRPLRETSADVERDECRSSMESCNQRETFKPSKMARGFEETVGSDSDFSTWSVPELISFLRSSFRDAEYDAVESVLVSREGKLKAEIERKAHDNNLCQEIQAFLLAREEKRKTQIRTIMEKEETMRKEYEVELLKKTNLENELQKCRAEVLELGVRNSQISEEIKQCRDREDTLKSEMESAKRRAETEVEMWKRRFRDLEMGISNLEKDTSELMELQNMENVVPENIVTDEMILEKEANENLEILTDGNRVDVKIEADTINCNDDLKSDSAVVVNSGSSRPPSNAIIEIIDSDDDWDAGGSLVSKDRALDSANSGQTGKGNGTRLLKRKQPSSPFLGENEGGRTVDHKEDVDDSILIGQHEIQKATELITGPVNSIVNNCSAIATASGSHNGEKVLSQETKRQCGEKTRADAIRKFMNGLSLLSLPEGLLDGLESSSSSSSSSSFDSEDD</sequence>
<name>A0A7J7C7F4_TRIWF</name>
<feature type="region of interest" description="Disordered" evidence="2">
    <location>
        <begin position="434"/>
        <end position="453"/>
    </location>
</feature>
<dbReference type="EMBL" id="JAAARO010000020">
    <property type="protein sequence ID" value="KAF5730059.1"/>
    <property type="molecule type" value="Genomic_DNA"/>
</dbReference>
<dbReference type="AlphaFoldDB" id="A0A7J7C7F4"/>
<organism evidence="3 4">
    <name type="scientific">Tripterygium wilfordii</name>
    <name type="common">Thunder God vine</name>
    <dbReference type="NCBI Taxonomy" id="458696"/>
    <lineage>
        <taxon>Eukaryota</taxon>
        <taxon>Viridiplantae</taxon>
        <taxon>Streptophyta</taxon>
        <taxon>Embryophyta</taxon>
        <taxon>Tracheophyta</taxon>
        <taxon>Spermatophyta</taxon>
        <taxon>Magnoliopsida</taxon>
        <taxon>eudicotyledons</taxon>
        <taxon>Gunneridae</taxon>
        <taxon>Pentapetalae</taxon>
        <taxon>rosids</taxon>
        <taxon>fabids</taxon>
        <taxon>Celastrales</taxon>
        <taxon>Celastraceae</taxon>
        <taxon>Tripterygium</taxon>
    </lineage>
</organism>
<evidence type="ECO:0000313" key="4">
    <source>
        <dbReference type="Proteomes" id="UP000593562"/>
    </source>
</evidence>
<dbReference type="InParanoid" id="A0A7J7C7F4"/>
<dbReference type="PANTHER" id="PTHR34380:SF6">
    <property type="entry name" value="TERNARY COMPLEX FACTOR MIP1 LEUCINE-ZIPPER DOMAIN-CONTAINING PROTEIN"/>
    <property type="match status" value="1"/>
</dbReference>
<evidence type="ECO:0000256" key="1">
    <source>
        <dbReference type="SAM" id="Coils"/>
    </source>
</evidence>
<keyword evidence="1" id="KW-0175">Coiled coil</keyword>